<dbReference type="InterPro" id="IPR043504">
    <property type="entry name" value="Peptidase_S1_PA_chymotrypsin"/>
</dbReference>
<dbReference type="Pfam" id="PF13365">
    <property type="entry name" value="Trypsin_2"/>
    <property type="match status" value="1"/>
</dbReference>
<reference evidence="6 7" key="1">
    <citation type="submission" date="2018-11" db="EMBL/GenBank/DDBJ databases">
        <title>Genomic Encyclopedia of Type Strains, Phase IV (KMG-IV): sequencing the most valuable type-strain genomes for metagenomic binning, comparative biology and taxonomic classification.</title>
        <authorList>
            <person name="Goeker M."/>
        </authorList>
    </citation>
    <scope>NUCLEOTIDE SEQUENCE [LARGE SCALE GENOMIC DNA]</scope>
    <source>
        <strain evidence="6 7">DSM 102936</strain>
    </source>
</reference>
<evidence type="ECO:0000256" key="3">
    <source>
        <dbReference type="ARBA" id="ARBA00022801"/>
    </source>
</evidence>
<name>A0A3N5AFT9_9THEO</name>
<dbReference type="PRINTS" id="PR00834">
    <property type="entry name" value="PROTEASES2C"/>
</dbReference>
<evidence type="ECO:0000256" key="2">
    <source>
        <dbReference type="ARBA" id="ARBA00022670"/>
    </source>
</evidence>
<evidence type="ECO:0000313" key="6">
    <source>
        <dbReference type="EMBL" id="RPF42820.1"/>
    </source>
</evidence>
<keyword evidence="3" id="KW-0378">Hydrolase</keyword>
<comment type="similarity">
    <text evidence="1">Belongs to the peptidase S1C family.</text>
</comment>
<proteinExistence type="inferred from homology"/>
<dbReference type="AlphaFoldDB" id="A0A3N5AFT9"/>
<evidence type="ECO:0000256" key="4">
    <source>
        <dbReference type="ARBA" id="ARBA00022825"/>
    </source>
</evidence>
<dbReference type="InterPro" id="IPR001478">
    <property type="entry name" value="PDZ"/>
</dbReference>
<dbReference type="PROSITE" id="PS50106">
    <property type="entry name" value="PDZ"/>
    <property type="match status" value="1"/>
</dbReference>
<dbReference type="Proteomes" id="UP000282654">
    <property type="component" value="Unassembled WGS sequence"/>
</dbReference>
<dbReference type="GO" id="GO:0004252">
    <property type="term" value="F:serine-type endopeptidase activity"/>
    <property type="evidence" value="ECO:0007669"/>
    <property type="project" value="InterPro"/>
</dbReference>
<dbReference type="Gene3D" id="2.30.42.10">
    <property type="match status" value="1"/>
</dbReference>
<dbReference type="PROSITE" id="PS51257">
    <property type="entry name" value="PROKAR_LIPOPROTEIN"/>
    <property type="match status" value="1"/>
</dbReference>
<dbReference type="PANTHER" id="PTHR43343:SF3">
    <property type="entry name" value="PROTEASE DO-LIKE 8, CHLOROPLASTIC"/>
    <property type="match status" value="1"/>
</dbReference>
<dbReference type="SUPFAM" id="SSF50494">
    <property type="entry name" value="Trypsin-like serine proteases"/>
    <property type="match status" value="1"/>
</dbReference>
<sequence>MFRRWLVPVALIAFIAGICFAGGCYLVQDLHQGAAFNGGGTTAVAGPELPGLGADTIAAIVDRTGPAVVKIDTLTPVRNPHLDPFFNDPFFRDFFGRVMPEGQEYRPGLGSGFLISDDGYILTNEHVIDNASEIKVTVSGFSEPFNARVVGADYDLDLAVLKIDAPRKLPYLKLGDAQQARVGEWVIAIGNPYGLDHTVTVGVISAKGRPIDIEDRHYKNLLQTDASINPGNSGGPLLNLKGEVIGINTAVNAQAQGIGFAIPSDTVKGVLGELIKKGKVVRPWLGVQVQQVDENWANYLKLPRAEGALVVGVVPGSPAERAGITRGDVVLEIAGRKIKTPDDLVAAIKDQKVGATVELLLWREGKLVRIRVVINEKPARL</sequence>
<dbReference type="FunFam" id="2.40.10.10:FF:000001">
    <property type="entry name" value="Periplasmic serine protease DegS"/>
    <property type="match status" value="1"/>
</dbReference>
<dbReference type="GO" id="GO:0006508">
    <property type="term" value="P:proteolysis"/>
    <property type="evidence" value="ECO:0007669"/>
    <property type="project" value="UniProtKB-KW"/>
</dbReference>
<dbReference type="InterPro" id="IPR009003">
    <property type="entry name" value="Peptidase_S1_PA"/>
</dbReference>
<keyword evidence="7" id="KW-1185">Reference proteome</keyword>
<accession>A0A3N5AFT9</accession>
<dbReference type="Pfam" id="PF17820">
    <property type="entry name" value="PDZ_6"/>
    <property type="match status" value="1"/>
</dbReference>
<evidence type="ECO:0000259" key="5">
    <source>
        <dbReference type="PROSITE" id="PS50106"/>
    </source>
</evidence>
<dbReference type="SMART" id="SM00228">
    <property type="entry name" value="PDZ"/>
    <property type="match status" value="1"/>
</dbReference>
<evidence type="ECO:0000313" key="7">
    <source>
        <dbReference type="Proteomes" id="UP000282654"/>
    </source>
</evidence>
<dbReference type="EMBL" id="RKRE01000003">
    <property type="protein sequence ID" value="RPF42820.1"/>
    <property type="molecule type" value="Genomic_DNA"/>
</dbReference>
<gene>
    <name evidence="6" type="ORF">EDD75_1932</name>
</gene>
<comment type="caution">
    <text evidence="6">The sequence shown here is derived from an EMBL/GenBank/DDBJ whole genome shotgun (WGS) entry which is preliminary data.</text>
</comment>
<dbReference type="OrthoDB" id="9758917at2"/>
<keyword evidence="2 6" id="KW-0645">Protease</keyword>
<dbReference type="InterPro" id="IPR041489">
    <property type="entry name" value="PDZ_6"/>
</dbReference>
<organism evidence="6 7">
    <name type="scientific">Thermodesulfitimonas autotrophica</name>
    <dbReference type="NCBI Taxonomy" id="1894989"/>
    <lineage>
        <taxon>Bacteria</taxon>
        <taxon>Bacillati</taxon>
        <taxon>Bacillota</taxon>
        <taxon>Clostridia</taxon>
        <taxon>Thermoanaerobacterales</taxon>
        <taxon>Thermoanaerobacteraceae</taxon>
        <taxon>Thermodesulfitimonas</taxon>
    </lineage>
</organism>
<keyword evidence="4" id="KW-0720">Serine protease</keyword>
<dbReference type="Gene3D" id="2.40.10.10">
    <property type="entry name" value="Trypsin-like serine proteases"/>
    <property type="match status" value="2"/>
</dbReference>
<dbReference type="InterPro" id="IPR036034">
    <property type="entry name" value="PDZ_sf"/>
</dbReference>
<dbReference type="SUPFAM" id="SSF50156">
    <property type="entry name" value="PDZ domain-like"/>
    <property type="match status" value="1"/>
</dbReference>
<protein>
    <submittedName>
        <fullName evidence="6">Do/DeqQ family serine protease</fullName>
    </submittedName>
</protein>
<feature type="domain" description="PDZ" evidence="5">
    <location>
        <begin position="271"/>
        <end position="350"/>
    </location>
</feature>
<dbReference type="RefSeq" id="WP_123931447.1">
    <property type="nucleotide sequence ID" value="NZ_RKRE01000003.1"/>
</dbReference>
<dbReference type="PANTHER" id="PTHR43343">
    <property type="entry name" value="PEPTIDASE S12"/>
    <property type="match status" value="1"/>
</dbReference>
<evidence type="ECO:0000256" key="1">
    <source>
        <dbReference type="ARBA" id="ARBA00010541"/>
    </source>
</evidence>
<dbReference type="InterPro" id="IPR051201">
    <property type="entry name" value="Chloro_Bact_Ser_Proteases"/>
</dbReference>
<dbReference type="InterPro" id="IPR001940">
    <property type="entry name" value="Peptidase_S1C"/>
</dbReference>